<proteinExistence type="predicted"/>
<evidence type="ECO:0000256" key="1">
    <source>
        <dbReference type="SAM" id="MobiDB-lite"/>
    </source>
</evidence>
<evidence type="ECO:0000313" key="3">
    <source>
        <dbReference type="EMBL" id="MPC78042.1"/>
    </source>
</evidence>
<comment type="caution">
    <text evidence="3">The sequence shown here is derived from an EMBL/GenBank/DDBJ whole genome shotgun (WGS) entry which is preliminary data.</text>
</comment>
<organism evidence="3 4">
    <name type="scientific">Portunus trituberculatus</name>
    <name type="common">Swimming crab</name>
    <name type="synonym">Neptunus trituberculatus</name>
    <dbReference type="NCBI Taxonomy" id="210409"/>
    <lineage>
        <taxon>Eukaryota</taxon>
        <taxon>Metazoa</taxon>
        <taxon>Ecdysozoa</taxon>
        <taxon>Arthropoda</taxon>
        <taxon>Crustacea</taxon>
        <taxon>Multicrustacea</taxon>
        <taxon>Malacostraca</taxon>
        <taxon>Eumalacostraca</taxon>
        <taxon>Eucarida</taxon>
        <taxon>Decapoda</taxon>
        <taxon>Pleocyemata</taxon>
        <taxon>Brachyura</taxon>
        <taxon>Eubrachyura</taxon>
        <taxon>Portunoidea</taxon>
        <taxon>Portunidae</taxon>
        <taxon>Portuninae</taxon>
        <taxon>Portunus</taxon>
    </lineage>
</organism>
<dbReference type="Proteomes" id="UP000324222">
    <property type="component" value="Unassembled WGS sequence"/>
</dbReference>
<name>A0A5B7I2T4_PORTR</name>
<evidence type="ECO:0008006" key="5">
    <source>
        <dbReference type="Google" id="ProtNLM"/>
    </source>
</evidence>
<feature type="compositionally biased region" description="Basic and acidic residues" evidence="1">
    <location>
        <begin position="42"/>
        <end position="54"/>
    </location>
</feature>
<feature type="chain" id="PRO_5022674031" description="Secreted protein" evidence="2">
    <location>
        <begin position="24"/>
        <end position="70"/>
    </location>
</feature>
<reference evidence="3 4" key="1">
    <citation type="submission" date="2019-05" db="EMBL/GenBank/DDBJ databases">
        <title>Another draft genome of Portunus trituberculatus and its Hox gene families provides insights of decapod evolution.</title>
        <authorList>
            <person name="Jeong J.-H."/>
            <person name="Song I."/>
            <person name="Kim S."/>
            <person name="Choi T."/>
            <person name="Kim D."/>
            <person name="Ryu S."/>
            <person name="Kim W."/>
        </authorList>
    </citation>
    <scope>NUCLEOTIDE SEQUENCE [LARGE SCALE GENOMIC DNA]</scope>
    <source>
        <tissue evidence="3">Muscle</tissue>
    </source>
</reference>
<evidence type="ECO:0000313" key="4">
    <source>
        <dbReference type="Proteomes" id="UP000324222"/>
    </source>
</evidence>
<feature type="compositionally biased region" description="Basic and acidic residues" evidence="1">
    <location>
        <begin position="61"/>
        <end position="70"/>
    </location>
</feature>
<dbReference type="AlphaFoldDB" id="A0A5B7I2T4"/>
<keyword evidence="2" id="KW-0732">Signal</keyword>
<gene>
    <name evidence="3" type="ORF">E2C01_072515</name>
</gene>
<feature type="signal peptide" evidence="2">
    <location>
        <begin position="1"/>
        <end position="23"/>
    </location>
</feature>
<feature type="region of interest" description="Disordered" evidence="1">
    <location>
        <begin position="29"/>
        <end position="70"/>
    </location>
</feature>
<evidence type="ECO:0000256" key="2">
    <source>
        <dbReference type="SAM" id="SignalP"/>
    </source>
</evidence>
<dbReference type="EMBL" id="VSRR010047443">
    <property type="protein sequence ID" value="MPC78042.1"/>
    <property type="molecule type" value="Genomic_DNA"/>
</dbReference>
<sequence length="70" mass="7880">MLLPYHLRWAPLITISFLYLVLSNSSCREAGQEPAQRQQQDLTRHTEGTERHDAATAVEAHIVDGARDGH</sequence>
<keyword evidence="4" id="KW-1185">Reference proteome</keyword>
<accession>A0A5B7I2T4</accession>
<protein>
    <recommendedName>
        <fullName evidence="5">Secreted protein</fullName>
    </recommendedName>
</protein>